<dbReference type="AlphaFoldDB" id="A0A0N5CMM5"/>
<reference evidence="4" key="1">
    <citation type="submission" date="2017-02" db="UniProtKB">
        <authorList>
            <consortium name="WormBaseParasite"/>
        </authorList>
    </citation>
    <scope>IDENTIFICATION</scope>
</reference>
<evidence type="ECO:0000313" key="3">
    <source>
        <dbReference type="Proteomes" id="UP000276776"/>
    </source>
</evidence>
<gene>
    <name evidence="2" type="ORF">TCLT_LOCUS1411</name>
</gene>
<dbReference type="EMBL" id="UYYF01000177">
    <property type="protein sequence ID" value="VDM96834.1"/>
    <property type="molecule type" value="Genomic_DNA"/>
</dbReference>
<dbReference type="OrthoDB" id="5785512at2759"/>
<dbReference type="InterPro" id="IPR040282">
    <property type="entry name" value="Mig-18-like"/>
</dbReference>
<proteinExistence type="predicted"/>
<dbReference type="OMA" id="DQFKFRT"/>
<accession>A0A0N5CMM5</accession>
<protein>
    <submittedName>
        <fullName evidence="4">Cyanovirin-N domain-containing protein</fullName>
    </submittedName>
</protein>
<reference evidence="2 3" key="2">
    <citation type="submission" date="2018-11" db="EMBL/GenBank/DDBJ databases">
        <authorList>
            <consortium name="Pathogen Informatics"/>
        </authorList>
    </citation>
    <scope>NUCLEOTIDE SEQUENCE [LARGE SCALE GENOMIC DNA]</scope>
</reference>
<feature type="domain" description="Abnormal cell migration protein 18-like fibronectin type I" evidence="1">
    <location>
        <begin position="71"/>
        <end position="128"/>
    </location>
</feature>
<organism evidence="4">
    <name type="scientific">Thelazia callipaeda</name>
    <name type="common">Oriental eyeworm</name>
    <name type="synonym">Parasitic nematode</name>
    <dbReference type="NCBI Taxonomy" id="103827"/>
    <lineage>
        <taxon>Eukaryota</taxon>
        <taxon>Metazoa</taxon>
        <taxon>Ecdysozoa</taxon>
        <taxon>Nematoda</taxon>
        <taxon>Chromadorea</taxon>
        <taxon>Rhabditida</taxon>
        <taxon>Spirurina</taxon>
        <taxon>Spiruromorpha</taxon>
        <taxon>Thelazioidea</taxon>
        <taxon>Thelaziidae</taxon>
        <taxon>Thelazia</taxon>
    </lineage>
</organism>
<dbReference type="PANTHER" id="PTHR35572:SF7">
    <property type="entry name" value="PROTEIN CBG04538"/>
    <property type="match status" value="1"/>
</dbReference>
<dbReference type="Proteomes" id="UP000276776">
    <property type="component" value="Unassembled WGS sequence"/>
</dbReference>
<dbReference type="InterPro" id="IPR055119">
    <property type="entry name" value="Mig18_Fn1"/>
</dbReference>
<dbReference type="WBParaSite" id="TCLT_0000141001-mRNA-1">
    <property type="protein sequence ID" value="TCLT_0000141001-mRNA-1"/>
    <property type="gene ID" value="TCLT_0000141001"/>
</dbReference>
<evidence type="ECO:0000259" key="1">
    <source>
        <dbReference type="Pfam" id="PF23003"/>
    </source>
</evidence>
<dbReference type="PANTHER" id="PTHR35572">
    <property type="entry name" value="PROTEIN CBG04538-RELATED"/>
    <property type="match status" value="1"/>
</dbReference>
<name>A0A0N5CMM5_THECL</name>
<feature type="domain" description="Abnormal cell migration protein 18-like fibronectin type I" evidence="1">
    <location>
        <begin position="3"/>
        <end position="55"/>
    </location>
</feature>
<dbReference type="Pfam" id="PF23003">
    <property type="entry name" value="Fn1_2"/>
    <property type="match status" value="2"/>
</dbReference>
<keyword evidence="3" id="KW-1185">Reference proteome</keyword>
<sequence length="206" mass="23291">MIEKDAFLMKCNMPGDGSWKIEIIACQTPSGATVPVNSSFIEENSEWNCTQDYRGRVVLHRGVNPNAKCGEHEQGEHWREKAFLFECVRGGQQKFIACIGENEEQIKIGESKEINGYIVTCEKYENGTVAIHGVRKESELDGTQFKMECVDSDGNHHAIDSWWIDNHRFNKTCLASGKIDVLNCISKEGHQVPVNEEKVIDNVKFL</sequence>
<evidence type="ECO:0000313" key="2">
    <source>
        <dbReference type="EMBL" id="VDM96834.1"/>
    </source>
</evidence>
<evidence type="ECO:0000313" key="4">
    <source>
        <dbReference type="WBParaSite" id="TCLT_0000141001-mRNA-1"/>
    </source>
</evidence>